<evidence type="ECO:0000256" key="6">
    <source>
        <dbReference type="RuleBase" id="RU000394"/>
    </source>
</evidence>
<dbReference type="InterPro" id="IPR027640">
    <property type="entry name" value="Kinesin-like_fam"/>
</dbReference>
<dbReference type="InterPro" id="IPR027417">
    <property type="entry name" value="P-loop_NTPase"/>
</dbReference>
<dbReference type="RefSeq" id="XP_028474607.1">
    <property type="nucleotide sequence ID" value="XM_028617300.1"/>
</dbReference>
<dbReference type="GO" id="GO:0007018">
    <property type="term" value="P:microtubule-based movement"/>
    <property type="evidence" value="ECO:0007669"/>
    <property type="project" value="InterPro"/>
</dbReference>
<dbReference type="PRINTS" id="PR00380">
    <property type="entry name" value="KINESINHEAVY"/>
</dbReference>
<organism evidence="10 11">
    <name type="scientific">Apiotrichum porosum</name>
    <dbReference type="NCBI Taxonomy" id="105984"/>
    <lineage>
        <taxon>Eukaryota</taxon>
        <taxon>Fungi</taxon>
        <taxon>Dikarya</taxon>
        <taxon>Basidiomycota</taxon>
        <taxon>Agaricomycotina</taxon>
        <taxon>Tremellomycetes</taxon>
        <taxon>Trichosporonales</taxon>
        <taxon>Trichosporonaceae</taxon>
        <taxon>Apiotrichum</taxon>
    </lineage>
</organism>
<keyword evidence="4 5" id="KW-0505">Motor protein</keyword>
<dbReference type="InterPro" id="IPR036961">
    <property type="entry name" value="Kinesin_motor_dom_sf"/>
</dbReference>
<sequence length="797" mass="88236">MGEHSSRSHSPKVTTSRPRVIGRPASAMPTPRPASAASSAATLAPLGNHNDNVPDSPQSVLSPVQGAPKLKIKCATTPEARSRVLVKPRGPPPPRMKPLIRDVEDNWVSGTTEHQAVLDAMEPAPILDASETVLVSVRVRPHNSTELRLDPTSAWYTSTFNDRMIKLTKGRDGQRDNREWNFDRILPPETDNAKIYATSARAHVRSAMEGYNAVVFAYGQTASGKTFTLTGSPTNPGIIPLAISDLFAQIRATPDREFLLRASYLELYNETIIDLLSPEAGRELSISEGRKKGEIIINGLTECAVRTEDEVRKLIRLGEERRKVGGTDWNQPSDGTRTPGRDKTTRISTLSIIDLAGSERHTSSKERNAEGKHINQSLLTLKLVISKLADMASKRQVTHVPYRDSKLTRLLQPSLSGDALISVICTISPAYVNLAESISTLSFAQGLKRVMLSAQRKEVVDPEALIQQYQSEIADLKALLREKELTPTNTATSKSDRRKTQQKNQEMESRLNELKSLILTSASIDVASHAAGSATPMARPLSPTKLKYPKLDLAKSTSGLQEELHSAELRITEQEDEIARLKAELDVRPVNPDERCLKLQDEVNQLRMIADDYERHLREPSRKVREDVDKEWNAKHKKVLDQLESKTIWANRLHNNMIVIEEEKRMLHTRCKEAEAKVLAVFEWVNAALTEDSDDVEEYPYSSASPFTPSSTAAATTPTAKLPPGHGDFGPGVAGAAEKLASLTMNASRMRKSGVNQRDLQTEFKDWFQGSLSRPPRGSLLHTETMPVLADVDDDVF</sequence>
<dbReference type="GO" id="GO:0008017">
    <property type="term" value="F:microtubule binding"/>
    <property type="evidence" value="ECO:0007669"/>
    <property type="project" value="InterPro"/>
</dbReference>
<evidence type="ECO:0000256" key="2">
    <source>
        <dbReference type="ARBA" id="ARBA00022840"/>
    </source>
</evidence>
<evidence type="ECO:0000256" key="4">
    <source>
        <dbReference type="ARBA" id="ARBA00023175"/>
    </source>
</evidence>
<dbReference type="PANTHER" id="PTHR47968">
    <property type="entry name" value="CENTROMERE PROTEIN E"/>
    <property type="match status" value="1"/>
</dbReference>
<feature type="domain" description="Kinesin motor" evidence="9">
    <location>
        <begin position="132"/>
        <end position="450"/>
    </location>
</feature>
<evidence type="ECO:0000313" key="10">
    <source>
        <dbReference type="EMBL" id="RSH79460.1"/>
    </source>
</evidence>
<comment type="caution">
    <text evidence="10">The sequence shown here is derived from an EMBL/GenBank/DDBJ whole genome shotgun (WGS) entry which is preliminary data.</text>
</comment>
<dbReference type="SMART" id="SM00129">
    <property type="entry name" value="KISc"/>
    <property type="match status" value="1"/>
</dbReference>
<dbReference type="PROSITE" id="PS50067">
    <property type="entry name" value="KINESIN_MOTOR_2"/>
    <property type="match status" value="1"/>
</dbReference>
<evidence type="ECO:0000256" key="3">
    <source>
        <dbReference type="ARBA" id="ARBA00023054"/>
    </source>
</evidence>
<name>A0A427XKS3_9TREE</name>
<dbReference type="InterPro" id="IPR001752">
    <property type="entry name" value="Kinesin_motor_dom"/>
</dbReference>
<keyword evidence="1 5" id="KW-0547">Nucleotide-binding</keyword>
<feature type="binding site" evidence="5">
    <location>
        <begin position="219"/>
        <end position="226"/>
    </location>
    <ligand>
        <name>ATP</name>
        <dbReference type="ChEBI" id="CHEBI:30616"/>
    </ligand>
</feature>
<dbReference type="PROSITE" id="PS00411">
    <property type="entry name" value="KINESIN_MOTOR_1"/>
    <property type="match status" value="1"/>
</dbReference>
<dbReference type="Pfam" id="PF00225">
    <property type="entry name" value="Kinesin"/>
    <property type="match status" value="1"/>
</dbReference>
<reference evidence="10 11" key="1">
    <citation type="submission" date="2018-11" db="EMBL/GenBank/DDBJ databases">
        <title>Genome sequence of Apiotrichum porosum DSM 27194.</title>
        <authorList>
            <person name="Aliyu H."/>
            <person name="Gorte O."/>
            <person name="Ochsenreither K."/>
        </authorList>
    </citation>
    <scope>NUCLEOTIDE SEQUENCE [LARGE SCALE GENOMIC DNA]</scope>
    <source>
        <strain evidence="10 11">DSM 27194</strain>
    </source>
</reference>
<dbReference type="GO" id="GO:0005524">
    <property type="term" value="F:ATP binding"/>
    <property type="evidence" value="ECO:0007669"/>
    <property type="project" value="UniProtKB-UniRule"/>
</dbReference>
<keyword evidence="6" id="KW-0493">Microtubule</keyword>
<dbReference type="STRING" id="105984.A0A427XKS3"/>
<dbReference type="InterPro" id="IPR019821">
    <property type="entry name" value="Kinesin_motor_CS"/>
</dbReference>
<evidence type="ECO:0000256" key="1">
    <source>
        <dbReference type="ARBA" id="ARBA00022741"/>
    </source>
</evidence>
<feature type="region of interest" description="Disordered" evidence="8">
    <location>
        <begin position="695"/>
        <end position="718"/>
    </location>
</feature>
<dbReference type="GO" id="GO:0005874">
    <property type="term" value="C:microtubule"/>
    <property type="evidence" value="ECO:0007669"/>
    <property type="project" value="UniProtKB-KW"/>
</dbReference>
<feature type="compositionally biased region" description="Basic and acidic residues" evidence="8">
    <location>
        <begin position="494"/>
        <end position="509"/>
    </location>
</feature>
<dbReference type="GO" id="GO:0003777">
    <property type="term" value="F:microtubule motor activity"/>
    <property type="evidence" value="ECO:0007669"/>
    <property type="project" value="InterPro"/>
</dbReference>
<dbReference type="GeneID" id="39586053"/>
<accession>A0A427XKS3</accession>
<feature type="region of interest" description="Disordered" evidence="8">
    <location>
        <begin position="485"/>
        <end position="509"/>
    </location>
</feature>
<evidence type="ECO:0000256" key="5">
    <source>
        <dbReference type="PROSITE-ProRule" id="PRU00283"/>
    </source>
</evidence>
<dbReference type="AlphaFoldDB" id="A0A427XKS3"/>
<dbReference type="EMBL" id="RSCE01000010">
    <property type="protein sequence ID" value="RSH79460.1"/>
    <property type="molecule type" value="Genomic_DNA"/>
</dbReference>
<keyword evidence="3 7" id="KW-0175">Coiled coil</keyword>
<evidence type="ECO:0000313" key="11">
    <source>
        <dbReference type="Proteomes" id="UP000279236"/>
    </source>
</evidence>
<protein>
    <recommendedName>
        <fullName evidence="6">Kinesin-like protein</fullName>
    </recommendedName>
</protein>
<dbReference type="SUPFAM" id="SSF52540">
    <property type="entry name" value="P-loop containing nucleoside triphosphate hydrolases"/>
    <property type="match status" value="1"/>
</dbReference>
<dbReference type="Proteomes" id="UP000279236">
    <property type="component" value="Unassembled WGS sequence"/>
</dbReference>
<keyword evidence="2 5" id="KW-0067">ATP-binding</keyword>
<feature type="coiled-coil region" evidence="7">
    <location>
        <begin position="557"/>
        <end position="616"/>
    </location>
</feature>
<keyword evidence="11" id="KW-1185">Reference proteome</keyword>
<feature type="region of interest" description="Disordered" evidence="8">
    <location>
        <begin position="1"/>
        <end position="61"/>
    </location>
</feature>
<evidence type="ECO:0000256" key="7">
    <source>
        <dbReference type="SAM" id="Coils"/>
    </source>
</evidence>
<dbReference type="Gene3D" id="3.40.850.10">
    <property type="entry name" value="Kinesin motor domain"/>
    <property type="match status" value="1"/>
</dbReference>
<gene>
    <name evidence="10" type="primary">KIP2</name>
    <name evidence="10" type="ORF">EHS24_001510</name>
</gene>
<comment type="similarity">
    <text evidence="5 6">Belongs to the TRAFAC class myosin-kinesin ATPase superfamily. Kinesin family.</text>
</comment>
<proteinExistence type="inferred from homology"/>
<feature type="compositionally biased region" description="Low complexity" evidence="8">
    <location>
        <begin position="23"/>
        <end position="46"/>
    </location>
</feature>
<feature type="region of interest" description="Disordered" evidence="8">
    <location>
        <begin position="324"/>
        <end position="343"/>
    </location>
</feature>
<dbReference type="OrthoDB" id="3176171at2759"/>
<dbReference type="PANTHER" id="PTHR47968:SF75">
    <property type="entry name" value="CENTROMERE-ASSOCIATED PROTEIN E"/>
    <property type="match status" value="1"/>
</dbReference>
<evidence type="ECO:0000259" key="9">
    <source>
        <dbReference type="PROSITE" id="PS50067"/>
    </source>
</evidence>
<evidence type="ECO:0000256" key="8">
    <source>
        <dbReference type="SAM" id="MobiDB-lite"/>
    </source>
</evidence>
<feature type="compositionally biased region" description="Polar residues" evidence="8">
    <location>
        <begin position="49"/>
        <end position="61"/>
    </location>
</feature>
<feature type="compositionally biased region" description="Low complexity" evidence="8">
    <location>
        <begin position="702"/>
        <end position="718"/>
    </location>
</feature>